<accession>A0A395JEI6</accession>
<feature type="domain" description="EamA" evidence="6">
    <location>
        <begin position="15"/>
        <end position="146"/>
    </location>
</feature>
<dbReference type="Pfam" id="PF00892">
    <property type="entry name" value="EamA"/>
    <property type="match status" value="2"/>
</dbReference>
<organism evidence="7 8">
    <name type="scientific">Arenicella xantha</name>
    <dbReference type="NCBI Taxonomy" id="644221"/>
    <lineage>
        <taxon>Bacteria</taxon>
        <taxon>Pseudomonadati</taxon>
        <taxon>Pseudomonadota</taxon>
        <taxon>Gammaproteobacteria</taxon>
        <taxon>Arenicellales</taxon>
        <taxon>Arenicellaceae</taxon>
        <taxon>Arenicella</taxon>
    </lineage>
</organism>
<feature type="transmembrane region" description="Helical" evidence="5">
    <location>
        <begin position="42"/>
        <end position="64"/>
    </location>
</feature>
<evidence type="ECO:0000259" key="6">
    <source>
        <dbReference type="Pfam" id="PF00892"/>
    </source>
</evidence>
<evidence type="ECO:0000256" key="4">
    <source>
        <dbReference type="ARBA" id="ARBA00023136"/>
    </source>
</evidence>
<dbReference type="RefSeq" id="WP_113955937.1">
    <property type="nucleotide sequence ID" value="NZ_QNRT01000010.1"/>
</dbReference>
<evidence type="ECO:0000256" key="3">
    <source>
        <dbReference type="ARBA" id="ARBA00022989"/>
    </source>
</evidence>
<keyword evidence="4 5" id="KW-0472">Membrane</keyword>
<evidence type="ECO:0000313" key="8">
    <source>
        <dbReference type="Proteomes" id="UP000253083"/>
    </source>
</evidence>
<feature type="transmembrane region" description="Helical" evidence="5">
    <location>
        <begin position="153"/>
        <end position="173"/>
    </location>
</feature>
<dbReference type="InterPro" id="IPR000620">
    <property type="entry name" value="EamA_dom"/>
</dbReference>
<feature type="transmembrane region" description="Helical" evidence="5">
    <location>
        <begin position="129"/>
        <end position="147"/>
    </location>
</feature>
<dbReference type="GO" id="GO:0016020">
    <property type="term" value="C:membrane"/>
    <property type="evidence" value="ECO:0007669"/>
    <property type="project" value="UniProtKB-SubCell"/>
</dbReference>
<dbReference type="EMBL" id="QNRT01000010">
    <property type="protein sequence ID" value="RBP47054.1"/>
    <property type="molecule type" value="Genomic_DNA"/>
</dbReference>
<evidence type="ECO:0000313" key="7">
    <source>
        <dbReference type="EMBL" id="RBP47054.1"/>
    </source>
</evidence>
<gene>
    <name evidence="7" type="ORF">DFR28_11017</name>
</gene>
<comment type="subcellular location">
    <subcellularLocation>
        <location evidence="1">Membrane</location>
        <topology evidence="1">Multi-pass membrane protein</topology>
    </subcellularLocation>
</comment>
<dbReference type="PANTHER" id="PTHR22911">
    <property type="entry name" value="ACYL-MALONYL CONDENSING ENZYME-RELATED"/>
    <property type="match status" value="1"/>
</dbReference>
<dbReference type="SUPFAM" id="SSF103481">
    <property type="entry name" value="Multidrug resistance efflux transporter EmrE"/>
    <property type="match status" value="2"/>
</dbReference>
<dbReference type="PANTHER" id="PTHR22911:SF6">
    <property type="entry name" value="SOLUTE CARRIER FAMILY 35 MEMBER G1"/>
    <property type="match status" value="1"/>
</dbReference>
<evidence type="ECO:0000256" key="1">
    <source>
        <dbReference type="ARBA" id="ARBA00004141"/>
    </source>
</evidence>
<dbReference type="AlphaFoldDB" id="A0A395JEI6"/>
<feature type="domain" description="EamA" evidence="6">
    <location>
        <begin position="156"/>
        <end position="285"/>
    </location>
</feature>
<name>A0A395JEI6_9GAMM</name>
<feature type="transmembrane region" description="Helical" evidence="5">
    <location>
        <begin position="185"/>
        <end position="204"/>
    </location>
</feature>
<feature type="transmembrane region" description="Helical" evidence="5">
    <location>
        <begin position="76"/>
        <end position="96"/>
    </location>
</feature>
<reference evidence="7 8" key="1">
    <citation type="submission" date="2018-06" db="EMBL/GenBank/DDBJ databases">
        <title>Genomic Encyclopedia of Type Strains, Phase IV (KMG-IV): sequencing the most valuable type-strain genomes for metagenomic binning, comparative biology and taxonomic classification.</title>
        <authorList>
            <person name="Goeker M."/>
        </authorList>
    </citation>
    <scope>NUCLEOTIDE SEQUENCE [LARGE SCALE GENOMIC DNA]</scope>
    <source>
        <strain evidence="7 8">DSM 24032</strain>
    </source>
</reference>
<keyword evidence="8" id="KW-1185">Reference proteome</keyword>
<dbReference type="Proteomes" id="UP000253083">
    <property type="component" value="Unassembled WGS sequence"/>
</dbReference>
<sequence length="322" mass="35362">MTDKPSSHENPTIGFGLLFALFGYAVYSSHDAVVKHLKDYHVFQIVFFAMLFSYVPFSIARIISSKRLSLSPTNPVLLATRAFLHVASLCLSFWAFSTLPMVEAYVLLFCTPLIISVLAIFFLGEKIALFRWIAIIMGLVGVIVVLRPSVDSIQVGHMAALAGAFCGAGTSVISRKIGGTENMATMIMFPLLATIMVSGIALPFVYQPMPVTDLGLMFLVGALGLLGQYSVLTGYRNAPAAFVAPMQYSQIVWAIIFGYMFFGESVDQWVLIGSMITILSGIAIIWRERTVSKVQANLKTRNGRMVGAPMMKNTEQSEEDWL</sequence>
<feature type="transmembrane region" description="Helical" evidence="5">
    <location>
        <begin position="268"/>
        <end position="286"/>
    </location>
</feature>
<proteinExistence type="predicted"/>
<dbReference type="OrthoDB" id="5565182at2"/>
<dbReference type="InParanoid" id="A0A395JEI6"/>
<protein>
    <submittedName>
        <fullName evidence="7">S-adenosylmethionine uptake transporter</fullName>
    </submittedName>
</protein>
<keyword evidence="3 5" id="KW-1133">Transmembrane helix</keyword>
<evidence type="ECO:0000256" key="5">
    <source>
        <dbReference type="SAM" id="Phobius"/>
    </source>
</evidence>
<feature type="transmembrane region" description="Helical" evidence="5">
    <location>
        <begin position="102"/>
        <end position="122"/>
    </location>
</feature>
<dbReference type="InterPro" id="IPR037185">
    <property type="entry name" value="EmrE-like"/>
</dbReference>
<feature type="transmembrane region" description="Helical" evidence="5">
    <location>
        <begin position="12"/>
        <end position="30"/>
    </location>
</feature>
<feature type="transmembrane region" description="Helical" evidence="5">
    <location>
        <begin position="242"/>
        <end position="262"/>
    </location>
</feature>
<comment type="caution">
    <text evidence="7">The sequence shown here is derived from an EMBL/GenBank/DDBJ whole genome shotgun (WGS) entry which is preliminary data.</text>
</comment>
<keyword evidence="2 5" id="KW-0812">Transmembrane</keyword>
<feature type="transmembrane region" description="Helical" evidence="5">
    <location>
        <begin position="216"/>
        <end position="235"/>
    </location>
</feature>
<evidence type="ECO:0000256" key="2">
    <source>
        <dbReference type="ARBA" id="ARBA00022692"/>
    </source>
</evidence>